<dbReference type="PANTHER" id="PTHR31901">
    <property type="entry name" value="GH3 DOMAIN-CONTAINING PROTEIN"/>
    <property type="match status" value="1"/>
</dbReference>
<name>A0A366H5S2_9BACT</name>
<proteinExistence type="predicted"/>
<dbReference type="EMBL" id="QNRR01000014">
    <property type="protein sequence ID" value="RBP37272.1"/>
    <property type="molecule type" value="Genomic_DNA"/>
</dbReference>
<dbReference type="Pfam" id="PF23571">
    <property type="entry name" value="GH3_M"/>
    <property type="match status" value="1"/>
</dbReference>
<dbReference type="GO" id="GO:0005737">
    <property type="term" value="C:cytoplasm"/>
    <property type="evidence" value="ECO:0007669"/>
    <property type="project" value="TreeGrafter"/>
</dbReference>
<evidence type="ECO:0000259" key="1">
    <source>
        <dbReference type="Pfam" id="PF23571"/>
    </source>
</evidence>
<dbReference type="Pfam" id="PF03321">
    <property type="entry name" value="GH3"/>
    <property type="match status" value="1"/>
</dbReference>
<dbReference type="PANTHER" id="PTHR31901:SF9">
    <property type="entry name" value="GH3 DOMAIN-CONTAINING PROTEIN"/>
    <property type="match status" value="1"/>
</dbReference>
<evidence type="ECO:0000259" key="2">
    <source>
        <dbReference type="Pfam" id="PF23572"/>
    </source>
</evidence>
<dbReference type="Pfam" id="PF23572">
    <property type="entry name" value="GH3_C"/>
    <property type="match status" value="1"/>
</dbReference>
<evidence type="ECO:0000313" key="3">
    <source>
        <dbReference type="EMBL" id="RBP37272.1"/>
    </source>
</evidence>
<protein>
    <submittedName>
        <fullName evidence="3">GH3 auxin-responsive promoter</fullName>
    </submittedName>
</protein>
<reference evidence="3 4" key="1">
    <citation type="submission" date="2018-06" db="EMBL/GenBank/DDBJ databases">
        <title>Genomic Encyclopedia of Type Strains, Phase IV (KMG-IV): sequencing the most valuable type-strain genomes for metagenomic binning, comparative biology and taxonomic classification.</title>
        <authorList>
            <person name="Goeker M."/>
        </authorList>
    </citation>
    <scope>NUCLEOTIDE SEQUENCE [LARGE SCALE GENOMIC DNA]</scope>
    <source>
        <strain evidence="3 4">DSM 25532</strain>
    </source>
</reference>
<evidence type="ECO:0000313" key="4">
    <source>
        <dbReference type="Proteomes" id="UP000253426"/>
    </source>
</evidence>
<dbReference type="RefSeq" id="WP_113961506.1">
    <property type="nucleotide sequence ID" value="NZ_QNRR01000014.1"/>
</dbReference>
<feature type="domain" description="GH3 C-terminal" evidence="2">
    <location>
        <begin position="402"/>
        <end position="476"/>
    </location>
</feature>
<dbReference type="GO" id="GO:0016881">
    <property type="term" value="F:acid-amino acid ligase activity"/>
    <property type="evidence" value="ECO:0007669"/>
    <property type="project" value="TreeGrafter"/>
</dbReference>
<dbReference type="Proteomes" id="UP000253426">
    <property type="component" value="Unassembled WGS sequence"/>
</dbReference>
<dbReference type="OrthoDB" id="614636at2"/>
<dbReference type="AlphaFoldDB" id="A0A366H5S2"/>
<feature type="domain" description="GH3 middle" evidence="1">
    <location>
        <begin position="291"/>
        <end position="360"/>
    </location>
</feature>
<dbReference type="InterPro" id="IPR055378">
    <property type="entry name" value="GH3_C"/>
</dbReference>
<sequence length="490" mass="54264">MLAHLAWKSLCRPAHRRLVEAMAHPRKAQQKVLTGLLHKNAASHFGKGHALHPQMSAREFQQAVPTFTYEDLRPLIERAADGEPNVLTTESVLMFETSSGSTSAAKLIPYTRSLRAEFQAAIRAWMYDLYATHPAMGRGRHYWSITPLHREKRKTNGGIPIGFDDDAEYLGRLEQWLSARLFAVPASVGKMPDMDSCLAATRDYLRKARDLRFISVWSPSFLDLLLDGFDESPTQLWPDLAVVSCWGDAASRAGFAALQKRLPGVKLQAKGLLATEGVMTIPIESAGGCVPCLNSHFYEFLPANSADDATEALLCDELEEGSEYSMVMTTGGGFWRYRIGDRVRCVRLVGETPVLEFMGKEDGVSDLKGEKLNPYFVGRSLDALRLHHDLRSAFLMVAPSDDGSSYILIAGASPPSCEHLASELDALLQENPHYRYCRTLGQLEPIRVVPVPSDAAARYLQRCVALGQRAGDVKPASLRREGGWEAWMTS</sequence>
<comment type="caution">
    <text evidence="3">The sequence shown here is derived from an EMBL/GenBank/DDBJ whole genome shotgun (WGS) entry which is preliminary data.</text>
</comment>
<gene>
    <name evidence="3" type="ORF">DES53_11410</name>
</gene>
<keyword evidence="4" id="KW-1185">Reference proteome</keyword>
<accession>A0A366H5S2</accession>
<organism evidence="3 4">
    <name type="scientific">Roseimicrobium gellanilyticum</name>
    <dbReference type="NCBI Taxonomy" id="748857"/>
    <lineage>
        <taxon>Bacteria</taxon>
        <taxon>Pseudomonadati</taxon>
        <taxon>Verrucomicrobiota</taxon>
        <taxon>Verrucomicrobiia</taxon>
        <taxon>Verrucomicrobiales</taxon>
        <taxon>Verrucomicrobiaceae</taxon>
        <taxon>Roseimicrobium</taxon>
    </lineage>
</organism>
<dbReference type="InterPro" id="IPR004993">
    <property type="entry name" value="GH3"/>
</dbReference>
<dbReference type="SUPFAM" id="SSF56801">
    <property type="entry name" value="Acetyl-CoA synthetase-like"/>
    <property type="match status" value="1"/>
</dbReference>
<dbReference type="InterPro" id="IPR055377">
    <property type="entry name" value="GH3_M"/>
</dbReference>